<sequence>MLIMPRFVPAVLLLRILWSFGLSLSKKFMKQGKASTIVGYDEFRGFFPSALYFIALDLVRFALLSLGRSQGIFGNVQSRLIAYNRTTSPCRWMWMI</sequence>
<dbReference type="Proteomes" id="UP001218218">
    <property type="component" value="Unassembled WGS sequence"/>
</dbReference>
<evidence type="ECO:0000313" key="3">
    <source>
        <dbReference type="Proteomes" id="UP001218218"/>
    </source>
</evidence>
<dbReference type="AlphaFoldDB" id="A0AAD6ZG60"/>
<organism evidence="2 3">
    <name type="scientific">Mycena albidolilacea</name>
    <dbReference type="NCBI Taxonomy" id="1033008"/>
    <lineage>
        <taxon>Eukaryota</taxon>
        <taxon>Fungi</taxon>
        <taxon>Dikarya</taxon>
        <taxon>Basidiomycota</taxon>
        <taxon>Agaricomycotina</taxon>
        <taxon>Agaricomycetes</taxon>
        <taxon>Agaricomycetidae</taxon>
        <taxon>Agaricales</taxon>
        <taxon>Marasmiineae</taxon>
        <taxon>Mycenaceae</taxon>
        <taxon>Mycena</taxon>
    </lineage>
</organism>
<keyword evidence="1" id="KW-0812">Transmembrane</keyword>
<keyword evidence="3" id="KW-1185">Reference proteome</keyword>
<evidence type="ECO:0000313" key="2">
    <source>
        <dbReference type="EMBL" id="KAJ7320897.1"/>
    </source>
</evidence>
<accession>A0AAD6ZG60</accession>
<comment type="caution">
    <text evidence="2">The sequence shown here is derived from an EMBL/GenBank/DDBJ whole genome shotgun (WGS) entry which is preliminary data.</text>
</comment>
<gene>
    <name evidence="2" type="ORF">DFH08DRAFT_389104</name>
</gene>
<protein>
    <submittedName>
        <fullName evidence="2">Uncharacterized protein</fullName>
    </submittedName>
</protein>
<dbReference type="EMBL" id="JARIHO010000053">
    <property type="protein sequence ID" value="KAJ7320897.1"/>
    <property type="molecule type" value="Genomic_DNA"/>
</dbReference>
<reference evidence="2" key="1">
    <citation type="submission" date="2023-03" db="EMBL/GenBank/DDBJ databases">
        <title>Massive genome expansion in bonnet fungi (Mycena s.s.) driven by repeated elements and novel gene families across ecological guilds.</title>
        <authorList>
            <consortium name="Lawrence Berkeley National Laboratory"/>
            <person name="Harder C.B."/>
            <person name="Miyauchi S."/>
            <person name="Viragh M."/>
            <person name="Kuo A."/>
            <person name="Thoen E."/>
            <person name="Andreopoulos B."/>
            <person name="Lu D."/>
            <person name="Skrede I."/>
            <person name="Drula E."/>
            <person name="Henrissat B."/>
            <person name="Morin E."/>
            <person name="Kohler A."/>
            <person name="Barry K."/>
            <person name="LaButti K."/>
            <person name="Morin E."/>
            <person name="Salamov A."/>
            <person name="Lipzen A."/>
            <person name="Mereny Z."/>
            <person name="Hegedus B."/>
            <person name="Baldrian P."/>
            <person name="Stursova M."/>
            <person name="Weitz H."/>
            <person name="Taylor A."/>
            <person name="Grigoriev I.V."/>
            <person name="Nagy L.G."/>
            <person name="Martin F."/>
            <person name="Kauserud H."/>
        </authorList>
    </citation>
    <scope>NUCLEOTIDE SEQUENCE</scope>
    <source>
        <strain evidence="2">CBHHK002</strain>
    </source>
</reference>
<feature type="transmembrane region" description="Helical" evidence="1">
    <location>
        <begin position="49"/>
        <end position="67"/>
    </location>
</feature>
<keyword evidence="1" id="KW-1133">Transmembrane helix</keyword>
<name>A0AAD6ZG60_9AGAR</name>
<proteinExistence type="predicted"/>
<keyword evidence="1" id="KW-0472">Membrane</keyword>
<evidence type="ECO:0000256" key="1">
    <source>
        <dbReference type="SAM" id="Phobius"/>
    </source>
</evidence>